<dbReference type="EMBL" id="LIAE01007562">
    <property type="protein sequence ID" value="PAV78446.1"/>
    <property type="molecule type" value="Genomic_DNA"/>
</dbReference>
<comment type="caution">
    <text evidence="2">The sequence shown here is derived from an EMBL/GenBank/DDBJ whole genome shotgun (WGS) entry which is preliminary data.</text>
</comment>
<organism evidence="2 3">
    <name type="scientific">Diploscapter pachys</name>
    <dbReference type="NCBI Taxonomy" id="2018661"/>
    <lineage>
        <taxon>Eukaryota</taxon>
        <taxon>Metazoa</taxon>
        <taxon>Ecdysozoa</taxon>
        <taxon>Nematoda</taxon>
        <taxon>Chromadorea</taxon>
        <taxon>Rhabditida</taxon>
        <taxon>Rhabditina</taxon>
        <taxon>Rhabditomorpha</taxon>
        <taxon>Rhabditoidea</taxon>
        <taxon>Rhabditidae</taxon>
        <taxon>Diploscapter</taxon>
    </lineage>
</organism>
<evidence type="ECO:0000313" key="2">
    <source>
        <dbReference type="EMBL" id="PAV78446.1"/>
    </source>
</evidence>
<accession>A0A2A2KWR9</accession>
<reference evidence="2 3" key="1">
    <citation type="journal article" date="2017" name="Curr. Biol.">
        <title>Genome architecture and evolution of a unichromosomal asexual nematode.</title>
        <authorList>
            <person name="Fradin H."/>
            <person name="Zegar C."/>
            <person name="Gutwein M."/>
            <person name="Lucas J."/>
            <person name="Kovtun M."/>
            <person name="Corcoran D."/>
            <person name="Baugh L.R."/>
            <person name="Kiontke K."/>
            <person name="Gunsalus K."/>
            <person name="Fitch D.H."/>
            <person name="Piano F."/>
        </authorList>
    </citation>
    <scope>NUCLEOTIDE SEQUENCE [LARGE SCALE GENOMIC DNA]</scope>
    <source>
        <strain evidence="2">PF1309</strain>
    </source>
</reference>
<dbReference type="PROSITE" id="PS50181">
    <property type="entry name" value="FBOX"/>
    <property type="match status" value="1"/>
</dbReference>
<dbReference type="Proteomes" id="UP000218231">
    <property type="component" value="Unassembled WGS sequence"/>
</dbReference>
<gene>
    <name evidence="2" type="ORF">WR25_13246</name>
</gene>
<proteinExistence type="predicted"/>
<name>A0A2A2KWR9_9BILA</name>
<keyword evidence="3" id="KW-1185">Reference proteome</keyword>
<dbReference type="InterPro" id="IPR001810">
    <property type="entry name" value="F-box_dom"/>
</dbReference>
<feature type="domain" description="F-box" evidence="1">
    <location>
        <begin position="1"/>
        <end position="51"/>
    </location>
</feature>
<dbReference type="OrthoDB" id="45365at2759"/>
<dbReference type="AlphaFoldDB" id="A0A2A2KWR9"/>
<sequence length="279" mass="32195">MLLNLPPELVLITIRHLSIADVKQLAWSNRRIMQIVRRNRPQALNEFWLTSDMSNIFGQYSDKNTFLFDIMFKNGIFSNGFKTIIRNEEDKVRYADVDRKTLSSFRKYCLYLKKQEKSKKGAEPWMNYVGMHQNPDDNVTEEPFLALHLLIPRIDIQNLTIVNCNSDQLGSIIKVLDASCAKIDRSILHCRNAIFSSNSDERMFTNSVFLERSVATFEIATPPFISQLLQMPQFRDKSWLLSEATNEQCVSMLSVKEAKLIRILSGKLSICEFMAVINA</sequence>
<evidence type="ECO:0000259" key="1">
    <source>
        <dbReference type="PROSITE" id="PS50181"/>
    </source>
</evidence>
<evidence type="ECO:0000313" key="3">
    <source>
        <dbReference type="Proteomes" id="UP000218231"/>
    </source>
</evidence>
<protein>
    <recommendedName>
        <fullName evidence="1">F-box domain-containing protein</fullName>
    </recommendedName>
</protein>